<evidence type="ECO:0000313" key="2">
    <source>
        <dbReference type="Proteomes" id="UP000307943"/>
    </source>
</evidence>
<organism evidence="1 2">
    <name type="scientific">Paenibacillus hemerocallicola</name>
    <dbReference type="NCBI Taxonomy" id="1172614"/>
    <lineage>
        <taxon>Bacteria</taxon>
        <taxon>Bacillati</taxon>
        <taxon>Bacillota</taxon>
        <taxon>Bacilli</taxon>
        <taxon>Bacillales</taxon>
        <taxon>Paenibacillaceae</taxon>
        <taxon>Paenibacillus</taxon>
    </lineage>
</organism>
<dbReference type="OrthoDB" id="2967153at2"/>
<sequence>MGIVFVEYKVFPEKREAYLQWMNSLTREESRLELYEGSDQPDLFVELWRDFSEEEYRTYKKTRLESAGSPWAGLADYVPGGAAKIHIWHFRRAER</sequence>
<name>A0A5C4SX69_9BACL</name>
<accession>A0A5C4SX69</accession>
<reference evidence="1 2" key="1">
    <citation type="submission" date="2019-05" db="EMBL/GenBank/DDBJ databases">
        <title>We sequenced the genome of Paenibacillus hemerocallicola KCTC 33185 for further insight into its adaptation and study the phylogeny of Paenibacillus.</title>
        <authorList>
            <person name="Narsing Rao M.P."/>
        </authorList>
    </citation>
    <scope>NUCLEOTIDE SEQUENCE [LARGE SCALE GENOMIC DNA]</scope>
    <source>
        <strain evidence="1 2">KCTC 33185</strain>
    </source>
</reference>
<protein>
    <recommendedName>
        <fullName evidence="3">NIPSNAP domain-containing protein</fullName>
    </recommendedName>
</protein>
<dbReference type="RefSeq" id="WP_139607477.1">
    <property type="nucleotide sequence ID" value="NZ_VDCQ01000097.1"/>
</dbReference>
<dbReference type="AlphaFoldDB" id="A0A5C4SX69"/>
<evidence type="ECO:0000313" key="1">
    <source>
        <dbReference type="EMBL" id="TNJ58772.1"/>
    </source>
</evidence>
<keyword evidence="2" id="KW-1185">Reference proteome</keyword>
<dbReference type="EMBL" id="VDCQ01000097">
    <property type="protein sequence ID" value="TNJ58772.1"/>
    <property type="molecule type" value="Genomic_DNA"/>
</dbReference>
<evidence type="ECO:0008006" key="3">
    <source>
        <dbReference type="Google" id="ProtNLM"/>
    </source>
</evidence>
<gene>
    <name evidence="1" type="ORF">FE784_37870</name>
</gene>
<comment type="caution">
    <text evidence="1">The sequence shown here is derived from an EMBL/GenBank/DDBJ whole genome shotgun (WGS) entry which is preliminary data.</text>
</comment>
<dbReference type="Proteomes" id="UP000307943">
    <property type="component" value="Unassembled WGS sequence"/>
</dbReference>
<proteinExistence type="predicted"/>